<evidence type="ECO:0000259" key="10">
    <source>
        <dbReference type="PROSITE" id="PS50240"/>
    </source>
</evidence>
<evidence type="ECO:0000256" key="8">
    <source>
        <dbReference type="SAM" id="SignalP"/>
    </source>
</evidence>
<evidence type="ECO:0000256" key="7">
    <source>
        <dbReference type="RuleBase" id="RU363034"/>
    </source>
</evidence>
<dbReference type="InterPro" id="IPR009003">
    <property type="entry name" value="Peptidase_S1_PA"/>
</dbReference>
<keyword evidence="4 7" id="KW-0720">Serine protease</keyword>
<dbReference type="FunFam" id="2.40.10.10:FF:000120">
    <property type="entry name" value="Putative serine protease"/>
    <property type="match status" value="1"/>
</dbReference>
<dbReference type="GO" id="GO:0006508">
    <property type="term" value="P:proteolysis"/>
    <property type="evidence" value="ECO:0007669"/>
    <property type="project" value="UniProtKB-KW"/>
</dbReference>
<organism evidence="11">
    <name type="scientific">Phallusia mammillata</name>
    <dbReference type="NCBI Taxonomy" id="59560"/>
    <lineage>
        <taxon>Eukaryota</taxon>
        <taxon>Metazoa</taxon>
        <taxon>Chordata</taxon>
        <taxon>Tunicata</taxon>
        <taxon>Ascidiacea</taxon>
        <taxon>Phlebobranchia</taxon>
        <taxon>Ascidiidae</taxon>
        <taxon>Phallusia</taxon>
    </lineage>
</organism>
<feature type="signal peptide" evidence="8">
    <location>
        <begin position="1"/>
        <end position="23"/>
    </location>
</feature>
<dbReference type="SUPFAM" id="SSF49854">
    <property type="entry name" value="Spermadhesin, CUB domain"/>
    <property type="match status" value="1"/>
</dbReference>
<protein>
    <submittedName>
        <fullName evidence="11">Uncharacterized protein LOC100179458</fullName>
    </submittedName>
</protein>
<dbReference type="SUPFAM" id="SSF50494">
    <property type="entry name" value="Trypsin-like serine proteases"/>
    <property type="match status" value="1"/>
</dbReference>
<feature type="domain" description="Peptidase S1" evidence="10">
    <location>
        <begin position="505"/>
        <end position="755"/>
    </location>
</feature>
<dbReference type="EMBL" id="LR786645">
    <property type="protein sequence ID" value="CAB3262309.1"/>
    <property type="molecule type" value="mRNA"/>
</dbReference>
<dbReference type="InterPro" id="IPR033116">
    <property type="entry name" value="TRYPSIN_SER"/>
</dbReference>
<feature type="domain" description="CUB" evidence="9">
    <location>
        <begin position="107"/>
        <end position="227"/>
    </location>
</feature>
<keyword evidence="2 8" id="KW-0732">Signal</keyword>
<dbReference type="PROSITE" id="PS00134">
    <property type="entry name" value="TRYPSIN_HIS"/>
    <property type="match status" value="1"/>
</dbReference>
<dbReference type="Pfam" id="PF00089">
    <property type="entry name" value="Trypsin"/>
    <property type="match status" value="1"/>
</dbReference>
<dbReference type="PROSITE" id="PS50240">
    <property type="entry name" value="TRYPSIN_DOM"/>
    <property type="match status" value="1"/>
</dbReference>
<evidence type="ECO:0000256" key="1">
    <source>
        <dbReference type="ARBA" id="ARBA00022670"/>
    </source>
</evidence>
<gene>
    <name evidence="11" type="primary">LOC100179458</name>
</gene>
<name>A0A6F9DGC1_9ASCI</name>
<dbReference type="InterPro" id="IPR001254">
    <property type="entry name" value="Trypsin_dom"/>
</dbReference>
<comment type="caution">
    <text evidence="6">Lacks conserved residue(s) required for the propagation of feature annotation.</text>
</comment>
<evidence type="ECO:0000259" key="9">
    <source>
        <dbReference type="PROSITE" id="PS01180"/>
    </source>
</evidence>
<evidence type="ECO:0000256" key="4">
    <source>
        <dbReference type="ARBA" id="ARBA00022825"/>
    </source>
</evidence>
<dbReference type="InterPro" id="IPR035914">
    <property type="entry name" value="Sperma_CUB_dom_sf"/>
</dbReference>
<keyword evidence="5" id="KW-1015">Disulfide bond</keyword>
<keyword evidence="1 7" id="KW-0645">Protease</keyword>
<dbReference type="InterPro" id="IPR001314">
    <property type="entry name" value="Peptidase_S1A"/>
</dbReference>
<evidence type="ECO:0000313" key="11">
    <source>
        <dbReference type="EMBL" id="CAB3262309.1"/>
    </source>
</evidence>
<sequence length="769" mass="84913">MFSKYVLGFLHLLLVEAVFTVNAQRHRAKRQLPTECARYTDVNYPCKKTIMETYSAYCLNAFYIPQPCLRQRPREIQSTCTRREKVCCLGHRMLAGRCVPNSRPEACDGTPLIISGSSGVLTSVNHPRNYPNNLDCAWNINAAPGGRISIRITQLNLQPKRLICNFGTCSNQCDDKLELRDGLKHWILCGFQSSTLTFNPVSSYVNITFFSDYFSNYPGFRLEYTIFPPPPPPSTTPTIVTPQTTTTFPFVTSSTASQGMTSLSTSSWIENVTEGSRDVMEVTSSLSPLSNRSANIICFGDQVYTSCQPYCNKRCVVGIVVSFNCLARPCRPTCACPRNRSVSSGSQCISEDECEDQRPPQCNGGKEYSDCVECPRACPGYEASMPACTADPINCQKGCTCPDYAPYLFSDTCIPPFLCPPAPVQPFCSGGRVYTNCIGCPRTCPGLGLPSPGNCVPDPNNCVAGCACPNHLPFWHNNSCLLACPKPKPVKISCGTQYYLPKTRIVGGEWANAGSWPWIIQIIKGILGKEKYQCGGTLICSNWILTAAHCFHSDNGYSLEKTSYLYRINIGKHLKDGEPTRYFVSQVAERIITHPDYDLDTHVHDVALIKLRVKVNMTKHIRPACVPDYVNPDLRGFAPWGPPIGANCYVAGWGSTKGVGPDNSRLKQAKLPIRSGSYCKNIYPNFDARTMICVGGVSRKDTCQGDSGGPIVCKHGTKWYVDGVTSYGLKCGGIGFPGVYTRVTSYTNWIRQQTIKYSDCAVGYQWNQH</sequence>
<dbReference type="SUPFAM" id="SSF57567">
    <property type="entry name" value="Serine protease inhibitors"/>
    <property type="match status" value="2"/>
</dbReference>
<dbReference type="PRINTS" id="PR00722">
    <property type="entry name" value="CHYMOTRYPSIN"/>
</dbReference>
<evidence type="ECO:0000256" key="3">
    <source>
        <dbReference type="ARBA" id="ARBA00022801"/>
    </source>
</evidence>
<dbReference type="InterPro" id="IPR018114">
    <property type="entry name" value="TRYPSIN_HIS"/>
</dbReference>
<reference evidence="11" key="1">
    <citation type="submission" date="2020-04" db="EMBL/GenBank/DDBJ databases">
        <authorList>
            <person name="Neveu A P."/>
        </authorList>
    </citation>
    <scope>NUCLEOTIDE SEQUENCE</scope>
    <source>
        <tissue evidence="11">Whole embryo</tissue>
    </source>
</reference>
<dbReference type="Gene3D" id="2.60.120.290">
    <property type="entry name" value="Spermadhesin, CUB domain"/>
    <property type="match status" value="1"/>
</dbReference>
<dbReference type="CDD" id="cd00190">
    <property type="entry name" value="Tryp_SPc"/>
    <property type="match status" value="1"/>
</dbReference>
<proteinExistence type="evidence at transcript level"/>
<accession>A0A6F9DGC1</accession>
<dbReference type="PROSITE" id="PS01180">
    <property type="entry name" value="CUB"/>
    <property type="match status" value="1"/>
</dbReference>
<dbReference type="PROSITE" id="PS00135">
    <property type="entry name" value="TRYPSIN_SER"/>
    <property type="match status" value="1"/>
</dbReference>
<dbReference type="InterPro" id="IPR036084">
    <property type="entry name" value="Ser_inhib-like_sf"/>
</dbReference>
<evidence type="ECO:0000256" key="5">
    <source>
        <dbReference type="ARBA" id="ARBA00023157"/>
    </source>
</evidence>
<dbReference type="CDD" id="cd19941">
    <property type="entry name" value="TIL"/>
    <property type="match status" value="1"/>
</dbReference>
<feature type="chain" id="PRO_5026282731" evidence="8">
    <location>
        <begin position="24"/>
        <end position="769"/>
    </location>
</feature>
<dbReference type="PANTHER" id="PTHR24252:SF10">
    <property type="entry name" value="SERINE PROTEASE 56"/>
    <property type="match status" value="1"/>
</dbReference>
<dbReference type="Gene3D" id="2.40.10.10">
    <property type="entry name" value="Trypsin-like serine proteases"/>
    <property type="match status" value="1"/>
</dbReference>
<dbReference type="CDD" id="cd00041">
    <property type="entry name" value="CUB"/>
    <property type="match status" value="1"/>
</dbReference>
<dbReference type="SMART" id="SM00042">
    <property type="entry name" value="CUB"/>
    <property type="match status" value="1"/>
</dbReference>
<dbReference type="PANTHER" id="PTHR24252">
    <property type="entry name" value="ACROSIN-RELATED"/>
    <property type="match status" value="1"/>
</dbReference>
<dbReference type="SMART" id="SM00020">
    <property type="entry name" value="Tryp_SPc"/>
    <property type="match status" value="1"/>
</dbReference>
<dbReference type="AlphaFoldDB" id="A0A6F9DGC1"/>
<dbReference type="InterPro" id="IPR043504">
    <property type="entry name" value="Peptidase_S1_PA_chymotrypsin"/>
</dbReference>
<evidence type="ECO:0000256" key="6">
    <source>
        <dbReference type="PROSITE-ProRule" id="PRU00059"/>
    </source>
</evidence>
<dbReference type="Pfam" id="PF00431">
    <property type="entry name" value="CUB"/>
    <property type="match status" value="1"/>
</dbReference>
<evidence type="ECO:0000256" key="2">
    <source>
        <dbReference type="ARBA" id="ARBA00022729"/>
    </source>
</evidence>
<dbReference type="InterPro" id="IPR000859">
    <property type="entry name" value="CUB_dom"/>
</dbReference>
<keyword evidence="3 7" id="KW-0378">Hydrolase</keyword>
<dbReference type="GO" id="GO:0004252">
    <property type="term" value="F:serine-type endopeptidase activity"/>
    <property type="evidence" value="ECO:0007669"/>
    <property type="project" value="InterPro"/>
</dbReference>